<dbReference type="Gene3D" id="3.40.120.10">
    <property type="entry name" value="Alpha-D-Glucose-1,6-Bisphosphate, subunit A, domain 3"/>
    <property type="match status" value="3"/>
</dbReference>
<dbReference type="GO" id="GO:0005829">
    <property type="term" value="C:cytosol"/>
    <property type="evidence" value="ECO:0007669"/>
    <property type="project" value="TreeGrafter"/>
</dbReference>
<feature type="binding site" evidence="9">
    <location>
        <position position="243"/>
    </location>
    <ligand>
        <name>Mg(2+)</name>
        <dbReference type="ChEBI" id="CHEBI:18420"/>
    </ligand>
</feature>
<evidence type="ECO:0000259" key="13">
    <source>
        <dbReference type="Pfam" id="PF02878"/>
    </source>
</evidence>
<dbReference type="Pfam" id="PF02880">
    <property type="entry name" value="PGM_PMM_III"/>
    <property type="match status" value="1"/>
</dbReference>
<evidence type="ECO:0000259" key="15">
    <source>
        <dbReference type="Pfam" id="PF02880"/>
    </source>
</evidence>
<feature type="binding site" evidence="9">
    <location>
        <position position="241"/>
    </location>
    <ligand>
        <name>Mg(2+)</name>
        <dbReference type="ChEBI" id="CHEBI:18420"/>
    </ligand>
</feature>
<dbReference type="PROSITE" id="PS00710">
    <property type="entry name" value="PGM_PMM"/>
    <property type="match status" value="1"/>
</dbReference>
<proteinExistence type="inferred from homology"/>
<dbReference type="HAMAP" id="MF_01554_B">
    <property type="entry name" value="GlmM_B"/>
    <property type="match status" value="1"/>
</dbReference>
<dbReference type="AlphaFoldDB" id="A0A0D8J0C6"/>
<dbReference type="Proteomes" id="UP000032483">
    <property type="component" value="Unassembled WGS sequence"/>
</dbReference>
<dbReference type="InterPro" id="IPR016055">
    <property type="entry name" value="A-D-PHexomutase_a/b/a-I/II/III"/>
</dbReference>
<dbReference type="SUPFAM" id="SSF53738">
    <property type="entry name" value="Phosphoglucomutase, first 3 domains"/>
    <property type="match status" value="3"/>
</dbReference>
<dbReference type="GO" id="GO:0000287">
    <property type="term" value="F:magnesium ion binding"/>
    <property type="evidence" value="ECO:0007669"/>
    <property type="project" value="UniProtKB-UniRule"/>
</dbReference>
<feature type="domain" description="Alpha-D-phosphohexomutase alpha/beta/alpha" evidence="15">
    <location>
        <begin position="258"/>
        <end position="365"/>
    </location>
</feature>
<keyword evidence="4 9" id="KW-0460">Magnesium</keyword>
<dbReference type="FunFam" id="3.40.120.10:FF:000002">
    <property type="entry name" value="Phosphoglucosamine mutase"/>
    <property type="match status" value="1"/>
</dbReference>
<comment type="caution">
    <text evidence="16">The sequence shown here is derived from an EMBL/GenBank/DDBJ whole genome shotgun (WGS) entry which is preliminary data.</text>
</comment>
<dbReference type="InterPro" id="IPR005846">
    <property type="entry name" value="A-D-PHexomutase_a/b/a-III"/>
</dbReference>
<evidence type="ECO:0000256" key="1">
    <source>
        <dbReference type="ARBA" id="ARBA00010231"/>
    </source>
</evidence>
<comment type="catalytic activity">
    <reaction evidence="6 9 11">
        <text>alpha-D-glucosamine 1-phosphate = D-glucosamine 6-phosphate</text>
        <dbReference type="Rhea" id="RHEA:23424"/>
        <dbReference type="ChEBI" id="CHEBI:58516"/>
        <dbReference type="ChEBI" id="CHEBI:58725"/>
        <dbReference type="EC" id="5.4.2.10"/>
    </reaction>
</comment>
<comment type="PTM">
    <text evidence="9">Activated by phosphorylation.</text>
</comment>
<protein>
    <recommendedName>
        <fullName evidence="8 9">Phosphoglucosamine mutase</fullName>
        <ecNumber evidence="7 9">5.4.2.10</ecNumber>
    </recommendedName>
</protein>
<feature type="modified residue" description="Phosphoserine" evidence="9">
    <location>
        <position position="101"/>
    </location>
</feature>
<dbReference type="Pfam" id="PF02878">
    <property type="entry name" value="PGM_PMM_I"/>
    <property type="match status" value="1"/>
</dbReference>
<keyword evidence="3 9" id="KW-0479">Metal-binding</keyword>
<dbReference type="InterPro" id="IPR005845">
    <property type="entry name" value="A-D-PHexomutase_a/b/a-II"/>
</dbReference>
<dbReference type="RefSeq" id="WP_050005903.1">
    <property type="nucleotide sequence ID" value="NZ_DAWBJP010000012.1"/>
</dbReference>
<evidence type="ECO:0000313" key="16">
    <source>
        <dbReference type="EMBL" id="KJF39218.1"/>
    </source>
</evidence>
<dbReference type="GeneID" id="42857581"/>
<dbReference type="GO" id="GO:0006048">
    <property type="term" value="P:UDP-N-acetylglucosamine biosynthetic process"/>
    <property type="evidence" value="ECO:0007669"/>
    <property type="project" value="TreeGrafter"/>
</dbReference>
<dbReference type="FunFam" id="3.30.310.50:FF:000001">
    <property type="entry name" value="Phosphoglucosamine mutase"/>
    <property type="match status" value="1"/>
</dbReference>
<feature type="domain" description="Alpha-D-phosphohexomutase alpha/beta/alpha" evidence="13">
    <location>
        <begin position="3"/>
        <end position="135"/>
    </location>
</feature>
<dbReference type="PATRIC" id="fig|1550024.3.peg.3081"/>
<dbReference type="GO" id="GO:0004615">
    <property type="term" value="F:phosphomannomutase activity"/>
    <property type="evidence" value="ECO:0007669"/>
    <property type="project" value="TreeGrafter"/>
</dbReference>
<organism evidence="16 17">
    <name type="scientific">Ruthenibacterium lactatiformans</name>
    <dbReference type="NCBI Taxonomy" id="1550024"/>
    <lineage>
        <taxon>Bacteria</taxon>
        <taxon>Bacillati</taxon>
        <taxon>Bacillota</taxon>
        <taxon>Clostridia</taxon>
        <taxon>Eubacteriales</taxon>
        <taxon>Oscillospiraceae</taxon>
        <taxon>Ruthenibacterium</taxon>
    </lineage>
</organism>
<evidence type="ECO:0000256" key="11">
    <source>
        <dbReference type="RuleBase" id="RU004327"/>
    </source>
</evidence>
<feature type="binding site" evidence="9">
    <location>
        <position position="245"/>
    </location>
    <ligand>
        <name>Mg(2+)</name>
        <dbReference type="ChEBI" id="CHEBI:18420"/>
    </ligand>
</feature>
<dbReference type="PANTHER" id="PTHR42946:SF1">
    <property type="entry name" value="PHOSPHOGLUCOMUTASE (ALPHA-D-GLUCOSE-1,6-BISPHOSPHATE-DEPENDENT)"/>
    <property type="match status" value="1"/>
</dbReference>
<feature type="domain" description="Alpha-D-phosphohexomutase C-terminal" evidence="12">
    <location>
        <begin position="374"/>
        <end position="441"/>
    </location>
</feature>
<sequence length="449" mass="47667">MGKLFGTDGARGVAGKDLTPELAMQIGRAAAAVLAGKTQHRPRFIIGKDTRISGDMLESALAAGLCSVGADVELLGVIPTPAVAHLVRKYGADAGVVISASHNPVEFNGIKLFGGEGYKLPDEVEEEIEHHVFNNGAELTLCTGTAIGTVRRVDTALSDYVDYLAKAIGADLTGLNIAIDCANGAASEAAGLLFPRLGAACRFIGTDPDGGNINEGCGSTHLDKLAKYVVDNGLDCGVAFDGDADRCLAVDEKGREIDGDKIIAILAKDLKDAGKLPEDTAVVTVMSNLGFIEYMKQNGMKTAVTAVGDRYVLEEMRDKGYVIGGEQSGHVILLAHSTTGDGELTAGMLLRTMAEKKCRMSELNDVYVRFPQVMVNIKATPEEKARYKEDEYIAGFIESQQQSLMGLGRVLVRVSGTEPLIRIMVEGKDEAAIAASAERIAVKINERIH</sequence>
<dbReference type="InterPro" id="IPR016066">
    <property type="entry name" value="A-D-PHexomutase_CS"/>
</dbReference>
<dbReference type="PANTHER" id="PTHR42946">
    <property type="entry name" value="PHOSPHOHEXOSE MUTASE"/>
    <property type="match status" value="1"/>
</dbReference>
<dbReference type="GO" id="GO:0009252">
    <property type="term" value="P:peptidoglycan biosynthetic process"/>
    <property type="evidence" value="ECO:0007669"/>
    <property type="project" value="TreeGrafter"/>
</dbReference>
<reference evidence="16" key="1">
    <citation type="submission" date="2015-02" db="EMBL/GenBank/DDBJ databases">
        <title>A novel member of the family Ruminococcaceae isolated from human feces.</title>
        <authorList>
            <person name="Shkoporov A.N."/>
            <person name="Chaplin A.V."/>
            <person name="Motuzova O.V."/>
            <person name="Kafarskaia L.I."/>
            <person name="Khokhlova E.V."/>
            <person name="Efimov B.A."/>
        </authorList>
    </citation>
    <scope>NUCLEOTIDE SEQUENCE [LARGE SCALE GENOMIC DNA]</scope>
    <source>
        <strain evidence="16">585-1</strain>
    </source>
</reference>
<evidence type="ECO:0000259" key="14">
    <source>
        <dbReference type="Pfam" id="PF02879"/>
    </source>
</evidence>
<dbReference type="FunFam" id="3.40.120.10:FF:000001">
    <property type="entry name" value="Phosphoglucosamine mutase"/>
    <property type="match status" value="1"/>
</dbReference>
<dbReference type="InterPro" id="IPR005843">
    <property type="entry name" value="A-D-PHexomutase_C"/>
</dbReference>
<comment type="cofactor">
    <cofactor evidence="9">
        <name>Mg(2+)</name>
        <dbReference type="ChEBI" id="CHEBI:18420"/>
    </cofactor>
    <text evidence="9">Binds 1 Mg(2+) ion per subunit.</text>
</comment>
<evidence type="ECO:0000256" key="4">
    <source>
        <dbReference type="ARBA" id="ARBA00022842"/>
    </source>
</evidence>
<evidence type="ECO:0000256" key="3">
    <source>
        <dbReference type="ARBA" id="ARBA00022723"/>
    </source>
</evidence>
<evidence type="ECO:0000256" key="6">
    <source>
        <dbReference type="ARBA" id="ARBA00050364"/>
    </source>
</evidence>
<gene>
    <name evidence="9" type="primary">glmM</name>
    <name evidence="16" type="ORF">TQ39_13500</name>
</gene>
<evidence type="ECO:0000259" key="12">
    <source>
        <dbReference type="Pfam" id="PF00408"/>
    </source>
</evidence>
<dbReference type="SUPFAM" id="SSF55957">
    <property type="entry name" value="Phosphoglucomutase, C-terminal domain"/>
    <property type="match status" value="1"/>
</dbReference>
<dbReference type="PRINTS" id="PR00509">
    <property type="entry name" value="PGMPMM"/>
</dbReference>
<dbReference type="GO" id="GO:0008966">
    <property type="term" value="F:phosphoglucosamine mutase activity"/>
    <property type="evidence" value="ECO:0007669"/>
    <property type="project" value="UniProtKB-UniRule"/>
</dbReference>
<keyword evidence="17" id="KW-1185">Reference proteome</keyword>
<dbReference type="EMBL" id="JXXK01000021">
    <property type="protein sequence ID" value="KJF39218.1"/>
    <property type="molecule type" value="Genomic_DNA"/>
</dbReference>
<comment type="function">
    <text evidence="9 11">Catalyzes the conversion of glucosamine-6-phosphate to glucosamine-1-phosphate.</text>
</comment>
<dbReference type="CDD" id="cd05802">
    <property type="entry name" value="GlmM"/>
    <property type="match status" value="1"/>
</dbReference>
<dbReference type="Gene3D" id="3.30.310.50">
    <property type="entry name" value="Alpha-D-phosphohexomutase, C-terminal domain"/>
    <property type="match status" value="1"/>
</dbReference>
<evidence type="ECO:0000256" key="10">
    <source>
        <dbReference type="RuleBase" id="RU004326"/>
    </source>
</evidence>
<feature type="active site" description="Phosphoserine intermediate" evidence="9">
    <location>
        <position position="101"/>
    </location>
</feature>
<comment type="similarity">
    <text evidence="1 9 10">Belongs to the phosphohexose mutase family.</text>
</comment>
<evidence type="ECO:0000256" key="8">
    <source>
        <dbReference type="ARBA" id="ARBA00068193"/>
    </source>
</evidence>
<dbReference type="GO" id="GO:0005975">
    <property type="term" value="P:carbohydrate metabolic process"/>
    <property type="evidence" value="ECO:0007669"/>
    <property type="project" value="InterPro"/>
</dbReference>
<evidence type="ECO:0000313" key="17">
    <source>
        <dbReference type="Proteomes" id="UP000032483"/>
    </source>
</evidence>
<keyword evidence="2 9" id="KW-0597">Phosphoprotein</keyword>
<dbReference type="Pfam" id="PF00408">
    <property type="entry name" value="PGM_PMM_IV"/>
    <property type="match status" value="1"/>
</dbReference>
<evidence type="ECO:0000256" key="2">
    <source>
        <dbReference type="ARBA" id="ARBA00022553"/>
    </source>
</evidence>
<feature type="binding site" description="via phosphate group" evidence="9">
    <location>
        <position position="101"/>
    </location>
    <ligand>
        <name>Mg(2+)</name>
        <dbReference type="ChEBI" id="CHEBI:18420"/>
    </ligand>
</feature>
<feature type="domain" description="Alpha-D-phosphohexomutase alpha/beta/alpha" evidence="14">
    <location>
        <begin position="159"/>
        <end position="254"/>
    </location>
</feature>
<dbReference type="InterPro" id="IPR005841">
    <property type="entry name" value="Alpha-D-phosphohexomutase_SF"/>
</dbReference>
<accession>A0A0D8J0C6</accession>
<evidence type="ECO:0000256" key="5">
    <source>
        <dbReference type="ARBA" id="ARBA00023235"/>
    </source>
</evidence>
<keyword evidence="5 9" id="KW-0413">Isomerase</keyword>
<dbReference type="InterPro" id="IPR036900">
    <property type="entry name" value="A-D-PHexomutase_C_sf"/>
</dbReference>
<dbReference type="Pfam" id="PF02879">
    <property type="entry name" value="PGM_PMM_II"/>
    <property type="match status" value="1"/>
</dbReference>
<evidence type="ECO:0000256" key="9">
    <source>
        <dbReference type="HAMAP-Rule" id="MF_01554"/>
    </source>
</evidence>
<dbReference type="NCBIfam" id="TIGR01455">
    <property type="entry name" value="glmM"/>
    <property type="match status" value="1"/>
</dbReference>
<dbReference type="InterPro" id="IPR050060">
    <property type="entry name" value="Phosphoglucosamine_mutase"/>
</dbReference>
<dbReference type="InterPro" id="IPR005844">
    <property type="entry name" value="A-D-PHexomutase_a/b/a-I"/>
</dbReference>
<evidence type="ECO:0000256" key="7">
    <source>
        <dbReference type="ARBA" id="ARBA00066330"/>
    </source>
</evidence>
<dbReference type="InterPro" id="IPR006352">
    <property type="entry name" value="GlmM_bact"/>
</dbReference>
<dbReference type="EC" id="5.4.2.10" evidence="7 9"/>
<name>A0A0D8J0C6_9FIRM</name>